<organism evidence="2 3">
    <name type="scientific">Streptomyces yatensis</name>
    <dbReference type="NCBI Taxonomy" id="155177"/>
    <lineage>
        <taxon>Bacteria</taxon>
        <taxon>Bacillati</taxon>
        <taxon>Actinomycetota</taxon>
        <taxon>Actinomycetes</taxon>
        <taxon>Kitasatosporales</taxon>
        <taxon>Streptomycetaceae</taxon>
        <taxon>Streptomyces</taxon>
        <taxon>Streptomyces violaceusniger group</taxon>
    </lineage>
</organism>
<comment type="caution">
    <text evidence="2">The sequence shown here is derived from an EMBL/GenBank/DDBJ whole genome shotgun (WGS) entry which is preliminary data.</text>
</comment>
<protein>
    <recommendedName>
        <fullName evidence="4">Secreted protein</fullName>
    </recommendedName>
</protein>
<feature type="region of interest" description="Disordered" evidence="1">
    <location>
        <begin position="44"/>
        <end position="119"/>
    </location>
</feature>
<evidence type="ECO:0000256" key="1">
    <source>
        <dbReference type="SAM" id="MobiDB-lite"/>
    </source>
</evidence>
<reference evidence="2 3" key="1">
    <citation type="journal article" date="2019" name="Int. J. Syst. Evol. Microbiol.">
        <title>The Global Catalogue of Microorganisms (GCM) 10K type strain sequencing project: providing services to taxonomists for standard genome sequencing and annotation.</title>
        <authorList>
            <consortium name="The Broad Institute Genomics Platform"/>
            <consortium name="The Broad Institute Genome Sequencing Center for Infectious Disease"/>
            <person name="Wu L."/>
            <person name="Ma J."/>
        </authorList>
    </citation>
    <scope>NUCLEOTIDE SEQUENCE [LARGE SCALE GENOMIC DNA]</scope>
    <source>
        <strain evidence="2 3">JCM 13244</strain>
    </source>
</reference>
<dbReference type="Proteomes" id="UP001499947">
    <property type="component" value="Unassembled WGS sequence"/>
</dbReference>
<evidence type="ECO:0008006" key="4">
    <source>
        <dbReference type="Google" id="ProtNLM"/>
    </source>
</evidence>
<dbReference type="EMBL" id="BAAALR010000118">
    <property type="protein sequence ID" value="GAA1727320.1"/>
    <property type="molecule type" value="Genomic_DNA"/>
</dbReference>
<gene>
    <name evidence="2" type="ORF">GCM10009680_80770</name>
</gene>
<proteinExistence type="predicted"/>
<evidence type="ECO:0000313" key="3">
    <source>
        <dbReference type="Proteomes" id="UP001499947"/>
    </source>
</evidence>
<name>A0ABN2JHG1_9ACTN</name>
<feature type="compositionally biased region" description="Basic and acidic residues" evidence="1">
    <location>
        <begin position="86"/>
        <end position="99"/>
    </location>
</feature>
<evidence type="ECO:0000313" key="2">
    <source>
        <dbReference type="EMBL" id="GAA1727320.1"/>
    </source>
</evidence>
<keyword evidence="3" id="KW-1185">Reference proteome</keyword>
<sequence>MHMHTPAQHSARPFRRPGARGSALTLTVLMVSAGVLTTACGADGGDSSAATAPPSRTLNATESPSLPGAPDPSASAAGSSPTPRTAEQRAQEEAGKERAAAAPRGVPVTPGESKEKENEHFRHPVLTQGDVTVFKPVRSGSALTVPIKVTNRGDQRAFYEVAVRVSGDHGFDATVRMKSEAVGLYPGTSWPAELTARDSGSPVPENPRVTIVKSTKYKHSADIGATPTP</sequence>
<accession>A0ABN2JHG1</accession>
<feature type="compositionally biased region" description="Low complexity" evidence="1">
    <location>
        <begin position="63"/>
        <end position="85"/>
    </location>
</feature>